<reference evidence="1 2" key="1">
    <citation type="journal article" date="2018" name="Environ. Microbiol.">
        <title>New archaeal viruses discovered by metagenomic analysis of viral communities in enrichment cultures.</title>
        <authorList>
            <person name="Liu Y."/>
            <person name="Brandt D."/>
            <person name="Ishino S."/>
            <person name="Ishino Y."/>
            <person name="Koonin E.V."/>
            <person name="Kalinowski J."/>
            <person name="Krupovic M."/>
            <person name="Prangishvili D."/>
        </authorList>
    </citation>
    <scope>NUCLEOTIDE SEQUENCE [LARGE SCALE GENOMIC DNA]</scope>
</reference>
<accession>A0A3S8NF31</accession>
<name>A0A3S8NF31_9VIRU</name>
<evidence type="ECO:0000313" key="2">
    <source>
        <dbReference type="Proteomes" id="UP000269193"/>
    </source>
</evidence>
<proteinExistence type="predicted"/>
<gene>
    <name evidence="1" type="ORF">SBFV3_gp05</name>
</gene>
<organism evidence="1 2">
    <name type="scientific">Sulfolobales Beppu filamentous virus 3</name>
    <dbReference type="NCBI Taxonomy" id="2493124"/>
    <lineage>
        <taxon>Viruses</taxon>
        <taxon>Adnaviria</taxon>
        <taxon>Zilligvirae</taxon>
        <taxon>Taleaviricota</taxon>
        <taxon>Tokiviricetes</taxon>
        <taxon>Ligamenvirales</taxon>
        <taxon>Lipothrixviridae</taxon>
        <taxon>Deltalipothrixvirus</taxon>
        <taxon>Deltalipothrixvirus beppuense</taxon>
        <taxon>Deltalipothrixvirus SBFV3</taxon>
    </lineage>
</organism>
<dbReference type="Proteomes" id="UP000269193">
    <property type="component" value="Segment"/>
</dbReference>
<dbReference type="EMBL" id="MK064564">
    <property type="protein sequence ID" value="AZI75840.1"/>
    <property type="molecule type" value="Genomic_DNA"/>
</dbReference>
<sequence length="386" mass="43611">MLTNTKKWVYGGFDGHGSSTAVAHARDTNTPLERIIIKYPDTSPENLPKLLYSANHLNDEIEIIDIGINVKNPAEWNNIMQIVSANNTVTIYDHHETNLKLLQYLPNNVRLIQFSNTVEMAKALVSGEENFKIALIGTITDRDPTIKEILSPDSKEFETMYAIANAYDVIIRQNLVDAVKNVYAEGFAYLQRLPQTVAYPPASLARQVEVQKKDNVIIINALNVSLQQWIWKVLDYVMYINNTDYGVLIGKTLDRQLNTQIPVILVAKYWLSDVQDPLTVLKPIIGNRKTIGHPTAFSIAIVSEQEAISLANQIAETLSSQFSSVAVTVNAGAVSKAVQQDFNKILNMLAQILKTQSEMYKEYLELKRKQIELLEKTSDENRRRYD</sequence>
<evidence type="ECO:0000313" key="1">
    <source>
        <dbReference type="EMBL" id="AZI75840.1"/>
    </source>
</evidence>
<protein>
    <submittedName>
        <fullName evidence="1">Uncharacterized protein</fullName>
    </submittedName>
</protein>
<keyword evidence="2" id="KW-1185">Reference proteome</keyword>